<gene>
    <name evidence="1" type="ORF">g.132488</name>
</gene>
<name>A0A2S2Q5U3_9HEMI</name>
<dbReference type="AlphaFoldDB" id="A0A2S2Q5U3"/>
<reference evidence="1" key="1">
    <citation type="submission" date="2018-04" db="EMBL/GenBank/DDBJ databases">
        <title>Transcriptome assembly of Sipha flava.</title>
        <authorList>
            <person name="Scully E.D."/>
            <person name="Geib S.M."/>
            <person name="Palmer N.A."/>
            <person name="Koch K."/>
            <person name="Bradshaw J."/>
            <person name="Heng-Moss T."/>
            <person name="Sarath G."/>
        </authorList>
    </citation>
    <scope>NUCLEOTIDE SEQUENCE</scope>
</reference>
<accession>A0A2S2Q5U3</accession>
<evidence type="ECO:0000313" key="1">
    <source>
        <dbReference type="EMBL" id="MBY73107.1"/>
    </source>
</evidence>
<organism evidence="1">
    <name type="scientific">Sipha flava</name>
    <name type="common">yellow sugarcane aphid</name>
    <dbReference type="NCBI Taxonomy" id="143950"/>
    <lineage>
        <taxon>Eukaryota</taxon>
        <taxon>Metazoa</taxon>
        <taxon>Ecdysozoa</taxon>
        <taxon>Arthropoda</taxon>
        <taxon>Hexapoda</taxon>
        <taxon>Insecta</taxon>
        <taxon>Pterygota</taxon>
        <taxon>Neoptera</taxon>
        <taxon>Paraneoptera</taxon>
        <taxon>Hemiptera</taxon>
        <taxon>Sternorrhyncha</taxon>
        <taxon>Aphidomorpha</taxon>
        <taxon>Aphidoidea</taxon>
        <taxon>Aphididae</taxon>
        <taxon>Sipha</taxon>
    </lineage>
</organism>
<sequence length="135" mass="15075">MNYTNEIHGIVYVYKRLRSSLQDPANPRNLNVAVNVRCRGHRTIARSTDSQLVRQQLHRVRLARGQGHTGTFMTLCNRKWSGARGVAVSVRLAGRAGLLTNIRGISRDAGADGKPFVRSGSPGHIYSYVRFERVC</sequence>
<proteinExistence type="predicted"/>
<protein>
    <submittedName>
        <fullName evidence="1">Uncharacterized protein</fullName>
    </submittedName>
</protein>
<dbReference type="EMBL" id="GGMS01003904">
    <property type="protein sequence ID" value="MBY73107.1"/>
    <property type="molecule type" value="Transcribed_RNA"/>
</dbReference>